<dbReference type="PANTHER" id="PTHR10963:SF60">
    <property type="entry name" value="GRAM-NEGATIVE BACTERIA-BINDING PROTEIN 1-RELATED"/>
    <property type="match status" value="1"/>
</dbReference>
<keyword evidence="4" id="KW-0735">Signal-anchor</keyword>
<dbReference type="InterPro" id="IPR000757">
    <property type="entry name" value="Beta-glucanase-like"/>
</dbReference>
<reference evidence="11 12" key="1">
    <citation type="submission" date="2017-05" db="EMBL/GenBank/DDBJ databases">
        <title>Biotechnological potential of actinobacteria isolated from South African environments.</title>
        <authorList>
            <person name="Le Roes-Hill M."/>
            <person name="Prins A."/>
            <person name="Durrell K.A."/>
        </authorList>
    </citation>
    <scope>NUCLEOTIDE SEQUENCE [LARGE SCALE GENOMIC DNA]</scope>
    <source>
        <strain evidence="11 12">HMC13</strain>
    </source>
</reference>
<evidence type="ECO:0000256" key="7">
    <source>
        <dbReference type="ARBA" id="ARBA00023180"/>
    </source>
</evidence>
<dbReference type="PROSITE" id="PS51762">
    <property type="entry name" value="GH16_2"/>
    <property type="match status" value="1"/>
</dbReference>
<feature type="signal peptide" evidence="9">
    <location>
        <begin position="1"/>
        <end position="30"/>
    </location>
</feature>
<accession>A0A243S2R4</accession>
<evidence type="ECO:0000313" key="11">
    <source>
        <dbReference type="EMBL" id="OUD01584.1"/>
    </source>
</evidence>
<evidence type="ECO:0000259" key="10">
    <source>
        <dbReference type="PROSITE" id="PS51762"/>
    </source>
</evidence>
<dbReference type="GO" id="GO:0016020">
    <property type="term" value="C:membrane"/>
    <property type="evidence" value="ECO:0007669"/>
    <property type="project" value="UniProtKB-SubCell"/>
</dbReference>
<dbReference type="AlphaFoldDB" id="A0A243S2R4"/>
<dbReference type="InterPro" id="IPR013320">
    <property type="entry name" value="ConA-like_dom_sf"/>
</dbReference>
<evidence type="ECO:0000256" key="5">
    <source>
        <dbReference type="ARBA" id="ARBA00022989"/>
    </source>
</evidence>
<evidence type="ECO:0000256" key="9">
    <source>
        <dbReference type="SAM" id="SignalP"/>
    </source>
</evidence>
<evidence type="ECO:0000256" key="8">
    <source>
        <dbReference type="ARBA" id="ARBA00023316"/>
    </source>
</evidence>
<evidence type="ECO:0000256" key="2">
    <source>
        <dbReference type="ARBA" id="ARBA00010962"/>
    </source>
</evidence>
<protein>
    <recommendedName>
        <fullName evidence="10">GH16 domain-containing protein</fullName>
    </recommendedName>
</protein>
<dbReference type="Proteomes" id="UP000195105">
    <property type="component" value="Unassembled WGS sequence"/>
</dbReference>
<dbReference type="GO" id="GO:0004553">
    <property type="term" value="F:hydrolase activity, hydrolyzing O-glycosyl compounds"/>
    <property type="evidence" value="ECO:0007669"/>
    <property type="project" value="InterPro"/>
</dbReference>
<gene>
    <name evidence="11" type="ORF">CA983_19390</name>
</gene>
<evidence type="ECO:0000256" key="6">
    <source>
        <dbReference type="ARBA" id="ARBA00023136"/>
    </source>
</evidence>
<comment type="caution">
    <text evidence="11">The sequence shown here is derived from an EMBL/GenBank/DDBJ whole genome shotgun (WGS) entry which is preliminary data.</text>
</comment>
<dbReference type="InterPro" id="IPR005629">
    <property type="entry name" value="Skn1/Kre6/Sbg1"/>
</dbReference>
<dbReference type="GO" id="GO:0005975">
    <property type="term" value="P:carbohydrate metabolic process"/>
    <property type="evidence" value="ECO:0007669"/>
    <property type="project" value="InterPro"/>
</dbReference>
<comment type="subcellular location">
    <subcellularLocation>
        <location evidence="1">Membrane</location>
        <topology evidence="1">Single-pass type II membrane protein</topology>
    </subcellularLocation>
</comment>
<proteinExistence type="inferred from homology"/>
<evidence type="ECO:0000256" key="3">
    <source>
        <dbReference type="ARBA" id="ARBA00022692"/>
    </source>
</evidence>
<dbReference type="Gene3D" id="2.60.120.200">
    <property type="match status" value="1"/>
</dbReference>
<evidence type="ECO:0000313" key="12">
    <source>
        <dbReference type="Proteomes" id="UP000195105"/>
    </source>
</evidence>
<keyword evidence="8" id="KW-0961">Cell wall biogenesis/degradation</keyword>
<sequence length="273" mass="29453">MPHSVSQSRNRGHRSLAAFLVGVTAPFATADCAGSEGASPSPKGISGDWQLVFSDEFDGTELDEEKWTVGSPYGSGDSDVTEPVNTDELQCYDAGLVQVSDGILNIRAVKKGVTCGGKEMDYASGMVNTKDHFQQRYGAVEARIHLPAAAPGVIANWPAFWQVGAGWPEDGENDVMEGLRGRACFHFRSAAGEGGERGGCADGDYTGWHTFGASWQPGRVEYYYDGELVGAVTEGVTDAPQWFMLNYSVQPEVGGPTRLPADMRVDYVRAWQR</sequence>
<feature type="chain" id="PRO_5012060270" description="GH16 domain-containing protein" evidence="9">
    <location>
        <begin position="31"/>
        <end position="273"/>
    </location>
</feature>
<evidence type="ECO:0000256" key="1">
    <source>
        <dbReference type="ARBA" id="ARBA00004606"/>
    </source>
</evidence>
<comment type="similarity">
    <text evidence="2">Belongs to the SKN1/KRE6 family.</text>
</comment>
<dbReference type="EMBL" id="NGFN01000113">
    <property type="protein sequence ID" value="OUD01584.1"/>
    <property type="molecule type" value="Genomic_DNA"/>
</dbReference>
<keyword evidence="6" id="KW-0472">Membrane</keyword>
<keyword evidence="3" id="KW-0812">Transmembrane</keyword>
<organism evidence="11 12">
    <name type="scientific">Streptomyces swartbergensis</name>
    <dbReference type="NCBI Taxonomy" id="487165"/>
    <lineage>
        <taxon>Bacteria</taxon>
        <taxon>Bacillati</taxon>
        <taxon>Actinomycetota</taxon>
        <taxon>Actinomycetes</taxon>
        <taxon>Kitasatosporales</taxon>
        <taxon>Streptomycetaceae</taxon>
        <taxon>Streptomyces</taxon>
    </lineage>
</organism>
<keyword evidence="12" id="KW-1185">Reference proteome</keyword>
<dbReference type="Pfam" id="PF03935">
    <property type="entry name" value="SKN1_KRE6_Sbg1"/>
    <property type="match status" value="1"/>
</dbReference>
<keyword evidence="7" id="KW-0325">Glycoprotein</keyword>
<name>A0A243S2R4_9ACTN</name>
<dbReference type="RefSeq" id="WP_086602179.1">
    <property type="nucleotide sequence ID" value="NZ_NGFN01000113.1"/>
</dbReference>
<dbReference type="PANTHER" id="PTHR10963">
    <property type="entry name" value="GLYCOSYL HYDROLASE-RELATED"/>
    <property type="match status" value="1"/>
</dbReference>
<keyword evidence="5" id="KW-1133">Transmembrane helix</keyword>
<keyword evidence="9" id="KW-0732">Signal</keyword>
<dbReference type="SUPFAM" id="SSF49899">
    <property type="entry name" value="Concanavalin A-like lectins/glucanases"/>
    <property type="match status" value="1"/>
</dbReference>
<evidence type="ECO:0000256" key="4">
    <source>
        <dbReference type="ARBA" id="ARBA00022968"/>
    </source>
</evidence>
<dbReference type="InterPro" id="IPR050546">
    <property type="entry name" value="Glycosyl_Hydrlase_16"/>
</dbReference>
<feature type="domain" description="GH16" evidence="10">
    <location>
        <begin position="34"/>
        <end position="273"/>
    </location>
</feature>
<dbReference type="CDD" id="cd08023">
    <property type="entry name" value="GH16_laminarinase_like"/>
    <property type="match status" value="1"/>
</dbReference>